<name>A0ABV7AC13_9RHOB</name>
<evidence type="ECO:0000256" key="2">
    <source>
        <dbReference type="SAM" id="SignalP"/>
    </source>
</evidence>
<feature type="compositionally biased region" description="Polar residues" evidence="1">
    <location>
        <begin position="42"/>
        <end position="53"/>
    </location>
</feature>
<feature type="region of interest" description="Disordered" evidence="1">
    <location>
        <begin position="24"/>
        <end position="61"/>
    </location>
</feature>
<dbReference type="RefSeq" id="WP_377831346.1">
    <property type="nucleotide sequence ID" value="NZ_JBHRSK010000002.1"/>
</dbReference>
<keyword evidence="4" id="KW-1185">Reference proteome</keyword>
<dbReference type="PROSITE" id="PS51257">
    <property type="entry name" value="PROKAR_LIPOPROTEIN"/>
    <property type="match status" value="1"/>
</dbReference>
<feature type="compositionally biased region" description="Gly residues" evidence="1">
    <location>
        <begin position="26"/>
        <end position="35"/>
    </location>
</feature>
<evidence type="ECO:0000256" key="1">
    <source>
        <dbReference type="SAM" id="MobiDB-lite"/>
    </source>
</evidence>
<dbReference type="Gene3D" id="2.40.160.90">
    <property type="match status" value="1"/>
</dbReference>
<gene>
    <name evidence="3" type="ORF">ACFOES_01545</name>
</gene>
<proteinExistence type="predicted"/>
<keyword evidence="2" id="KW-0732">Signal</keyword>
<sequence>MKFWHMAAVTLMAAGCSGNSLNNGGPSSGSSGGTGTTVDLPGSTTVSASSPISHSEKQDAATGDGYATNMTYDATNDTFTVDNLAFDGGNTYTRDTTVPNLGPYQVYEAASTYQDSLTGTPINQFLYRAIYARSTNKTADGKPTTEFAIVRTGAYVPYGFGGFMYQRNGSVVLPTSGQANYSGKYAGLRDFDGAAGLEYTTGDMKIAIDFNDFNDPAGVQGQISNRKIFDVNGNDITGQVLAALSTKTNVTQTVLPTAVFTVGPGTLSKAGEITNGITSTVPTSSGSERLETGKYYAVLSGKNAGEVVGIVVMTSADPRVDGVTVRETGGFILQRN</sequence>
<feature type="signal peptide" evidence="2">
    <location>
        <begin position="1"/>
        <end position="22"/>
    </location>
</feature>
<dbReference type="Proteomes" id="UP001595443">
    <property type="component" value="Unassembled WGS sequence"/>
</dbReference>
<evidence type="ECO:0008006" key="5">
    <source>
        <dbReference type="Google" id="ProtNLM"/>
    </source>
</evidence>
<dbReference type="EMBL" id="JBHRSK010000002">
    <property type="protein sequence ID" value="MFC2966767.1"/>
    <property type="molecule type" value="Genomic_DNA"/>
</dbReference>
<evidence type="ECO:0000313" key="3">
    <source>
        <dbReference type="EMBL" id="MFC2966767.1"/>
    </source>
</evidence>
<protein>
    <recommendedName>
        <fullName evidence="5">Factor H binding protein C-terminal domain-containing protein</fullName>
    </recommendedName>
</protein>
<organism evidence="3 4">
    <name type="scientific">Acidimangrovimonas pyrenivorans</name>
    <dbReference type="NCBI Taxonomy" id="2030798"/>
    <lineage>
        <taxon>Bacteria</taxon>
        <taxon>Pseudomonadati</taxon>
        <taxon>Pseudomonadota</taxon>
        <taxon>Alphaproteobacteria</taxon>
        <taxon>Rhodobacterales</taxon>
        <taxon>Paracoccaceae</taxon>
        <taxon>Acidimangrovimonas</taxon>
    </lineage>
</organism>
<evidence type="ECO:0000313" key="4">
    <source>
        <dbReference type="Proteomes" id="UP001595443"/>
    </source>
</evidence>
<reference evidence="4" key="1">
    <citation type="journal article" date="2019" name="Int. J. Syst. Evol. Microbiol.">
        <title>The Global Catalogue of Microorganisms (GCM) 10K type strain sequencing project: providing services to taxonomists for standard genome sequencing and annotation.</title>
        <authorList>
            <consortium name="The Broad Institute Genomics Platform"/>
            <consortium name="The Broad Institute Genome Sequencing Center for Infectious Disease"/>
            <person name="Wu L."/>
            <person name="Ma J."/>
        </authorList>
    </citation>
    <scope>NUCLEOTIDE SEQUENCE [LARGE SCALE GENOMIC DNA]</scope>
    <source>
        <strain evidence="4">KCTC 62192</strain>
    </source>
</reference>
<comment type="caution">
    <text evidence="3">The sequence shown here is derived from an EMBL/GenBank/DDBJ whole genome shotgun (WGS) entry which is preliminary data.</text>
</comment>
<accession>A0ABV7AC13</accession>
<feature type="chain" id="PRO_5047380938" description="Factor H binding protein C-terminal domain-containing protein" evidence="2">
    <location>
        <begin position="23"/>
        <end position="336"/>
    </location>
</feature>